<feature type="signal peptide" evidence="1">
    <location>
        <begin position="1"/>
        <end position="19"/>
    </location>
</feature>
<accession>A0A7M2YAQ6</accession>
<sequence length="172" mass="19519">MKKYFTLMLMAIFSVAALSCDNRNNDVITQDNDTYSVVLDINNVNFSYNAQDGYFISRTFTKPLFNTDVVLMYRKTGSATDGSPVWQSIPRTLYLANGNELDYDFDFTKNDVMIYASGNYDVSTTPQYLNNQTFRVVLVPASPGGKNANVDYSDYNSVIRYFKIDDSKVKSL</sequence>
<dbReference type="KEGG" id="kfa:Q73A0000_13805"/>
<dbReference type="EMBL" id="CP040442">
    <property type="protein sequence ID" value="QOW11357.1"/>
    <property type="molecule type" value="Genomic_DNA"/>
</dbReference>
<evidence type="ECO:0008006" key="4">
    <source>
        <dbReference type="Google" id="ProtNLM"/>
    </source>
</evidence>
<dbReference type="Proteomes" id="UP000594195">
    <property type="component" value="Chromosome"/>
</dbReference>
<keyword evidence="3" id="KW-1185">Reference proteome</keyword>
<organism evidence="2 3">
    <name type="scientific">Kaistella flava</name>
    <name type="common">ex Peng et al. 2021</name>
    <dbReference type="NCBI Taxonomy" id="2038776"/>
    <lineage>
        <taxon>Bacteria</taxon>
        <taxon>Pseudomonadati</taxon>
        <taxon>Bacteroidota</taxon>
        <taxon>Flavobacteriia</taxon>
        <taxon>Flavobacteriales</taxon>
        <taxon>Weeksellaceae</taxon>
        <taxon>Chryseobacterium group</taxon>
        <taxon>Kaistella</taxon>
    </lineage>
</organism>
<feature type="chain" id="PRO_5032589184" description="DUF1735 domain-containing protein" evidence="1">
    <location>
        <begin position="20"/>
        <end position="172"/>
    </location>
</feature>
<proteinExistence type="predicted"/>
<reference evidence="2 3" key="1">
    <citation type="submission" date="2019-05" db="EMBL/GenBank/DDBJ databases">
        <title>Chryseobacterium sp. isolated from King George Island, maritime Antarctica.</title>
        <authorList>
            <person name="Peng X."/>
        </authorList>
    </citation>
    <scope>NUCLEOTIDE SEQUENCE [LARGE SCALE GENOMIC DNA]</scope>
    <source>
        <strain evidence="2 3">7-3A</strain>
    </source>
</reference>
<gene>
    <name evidence="2" type="ORF">Q73A0000_13805</name>
</gene>
<dbReference type="RefSeq" id="WP_193811539.1">
    <property type="nucleotide sequence ID" value="NZ_CP040442.1"/>
</dbReference>
<name>A0A7M2YAQ6_9FLAO</name>
<evidence type="ECO:0000313" key="3">
    <source>
        <dbReference type="Proteomes" id="UP000594195"/>
    </source>
</evidence>
<keyword evidence="1" id="KW-0732">Signal</keyword>
<evidence type="ECO:0000313" key="2">
    <source>
        <dbReference type="EMBL" id="QOW11357.1"/>
    </source>
</evidence>
<evidence type="ECO:0000256" key="1">
    <source>
        <dbReference type="SAM" id="SignalP"/>
    </source>
</evidence>
<protein>
    <recommendedName>
        <fullName evidence="4">DUF1735 domain-containing protein</fullName>
    </recommendedName>
</protein>
<dbReference type="PROSITE" id="PS51257">
    <property type="entry name" value="PROKAR_LIPOPROTEIN"/>
    <property type="match status" value="1"/>
</dbReference>
<dbReference type="AlphaFoldDB" id="A0A7M2YAQ6"/>